<evidence type="ECO:0000256" key="1">
    <source>
        <dbReference type="SAM" id="MobiDB-lite"/>
    </source>
</evidence>
<feature type="compositionally biased region" description="Basic and acidic residues" evidence="1">
    <location>
        <begin position="315"/>
        <end position="329"/>
    </location>
</feature>
<dbReference type="EMBL" id="GBXI01017529">
    <property type="protein sequence ID" value="JAC96762.1"/>
    <property type="molecule type" value="Transcribed_RNA"/>
</dbReference>
<gene>
    <name evidence="3" type="primary">NKTR</name>
    <name evidence="3" type="ORF">g.34617</name>
</gene>
<feature type="compositionally biased region" description="Basic and acidic residues" evidence="1">
    <location>
        <begin position="129"/>
        <end position="141"/>
    </location>
</feature>
<organism evidence="3">
    <name type="scientific">Zeugodacus cucurbitae</name>
    <name type="common">Melon fruit fly</name>
    <name type="synonym">Bactrocera cucurbitae</name>
    <dbReference type="NCBI Taxonomy" id="28588"/>
    <lineage>
        <taxon>Eukaryota</taxon>
        <taxon>Metazoa</taxon>
        <taxon>Ecdysozoa</taxon>
        <taxon>Arthropoda</taxon>
        <taxon>Hexapoda</taxon>
        <taxon>Insecta</taxon>
        <taxon>Pterygota</taxon>
        <taxon>Neoptera</taxon>
        <taxon>Endopterygota</taxon>
        <taxon>Diptera</taxon>
        <taxon>Brachycera</taxon>
        <taxon>Muscomorpha</taxon>
        <taxon>Tephritoidea</taxon>
        <taxon>Tephritidae</taxon>
        <taxon>Zeugodacus</taxon>
        <taxon>Zeugodacus</taxon>
    </lineage>
</organism>
<accession>A0A0A1WEC2</accession>
<sequence>MCHLPLLLILPLSTLALSLCAGQALQPDIQNIWESFAPGELLRLLEEATYTTPIKYNVIAQRRSDVENAPTPDGTIYSTPASIHKRADTATDNIQYTAEDQLNAPTSDEFNYDQAYEEFVRKYFGDKLAEDSDSNEKHEAALDAEESEEAEQLETEHDDSTETELLTEETKNRTQRKTKEKCRHIKKKKQNCLICENARTGEKSETCSFSRASEPQRYAFEKETSYKKQRDADEPTTQSGEQTSSEEAEVAETAAIVKKVDQKALLGKRKHEKPPKDSSTCLQLVKEGKICYQCVDSDGTSTKCYVPRKTTSNDSKNRQRPAKDNEHKVQKAQQRIYKRTISYSFEKGTNGTMENEPTIAATQLQNATVANSAPHLKQKIFIKVVKQNETIAE</sequence>
<reference evidence="3" key="1">
    <citation type="submission" date="2014-11" db="EMBL/GenBank/DDBJ databases">
        <authorList>
            <person name="Geib S."/>
        </authorList>
    </citation>
    <scope>NUCLEOTIDE SEQUENCE</scope>
</reference>
<keyword evidence="2" id="KW-0732">Signal</keyword>
<feature type="compositionally biased region" description="Acidic residues" evidence="1">
    <location>
        <begin position="142"/>
        <end position="153"/>
    </location>
</feature>
<feature type="region of interest" description="Disordered" evidence="1">
    <location>
        <begin position="129"/>
        <end position="180"/>
    </location>
</feature>
<feature type="chain" id="PRO_5001982083" evidence="2">
    <location>
        <begin position="17"/>
        <end position="393"/>
    </location>
</feature>
<evidence type="ECO:0000256" key="2">
    <source>
        <dbReference type="SAM" id="SignalP"/>
    </source>
</evidence>
<proteinExistence type="predicted"/>
<feature type="compositionally biased region" description="Basic and acidic residues" evidence="1">
    <location>
        <begin position="221"/>
        <end position="233"/>
    </location>
</feature>
<evidence type="ECO:0000313" key="3">
    <source>
        <dbReference type="EMBL" id="JAC96762.1"/>
    </source>
</evidence>
<protein>
    <submittedName>
        <fullName evidence="3">NK-tumor recognition protein</fullName>
    </submittedName>
</protein>
<feature type="region of interest" description="Disordered" evidence="1">
    <location>
        <begin position="221"/>
        <end position="251"/>
    </location>
</feature>
<feature type="signal peptide" evidence="2">
    <location>
        <begin position="1"/>
        <end position="16"/>
    </location>
</feature>
<reference evidence="3" key="2">
    <citation type="journal article" date="2015" name="Gigascience">
        <title>Reconstructing a comprehensive transcriptome assembly of a white-pupal translocated strain of the pest fruit fly Bactrocera cucurbitae.</title>
        <authorList>
            <person name="Sim S.B."/>
            <person name="Calla B."/>
            <person name="Hall B."/>
            <person name="DeRego T."/>
            <person name="Geib S.M."/>
        </authorList>
    </citation>
    <scope>NUCLEOTIDE SEQUENCE</scope>
</reference>
<name>A0A0A1WEC2_ZEUCU</name>
<feature type="region of interest" description="Disordered" evidence="1">
    <location>
        <begin position="307"/>
        <end position="331"/>
    </location>
</feature>
<dbReference type="AlphaFoldDB" id="A0A0A1WEC2"/>